<dbReference type="GO" id="GO:0005829">
    <property type="term" value="C:cytosol"/>
    <property type="evidence" value="ECO:0007669"/>
    <property type="project" value="TreeGrafter"/>
</dbReference>
<dbReference type="GO" id="GO:0016301">
    <property type="term" value="F:kinase activity"/>
    <property type="evidence" value="ECO:0007669"/>
    <property type="project" value="UniProtKB-KW"/>
</dbReference>
<dbReference type="PROSITE" id="PS01330">
    <property type="entry name" value="PABS_1"/>
    <property type="match status" value="1"/>
</dbReference>
<dbReference type="InterPro" id="IPR001045">
    <property type="entry name" value="Spermi_synthase"/>
</dbReference>
<dbReference type="GO" id="GO:0004743">
    <property type="term" value="F:pyruvate kinase activity"/>
    <property type="evidence" value="ECO:0007669"/>
    <property type="project" value="InterPro"/>
</dbReference>
<dbReference type="FunFam" id="3.20.20.60:FF:000051">
    <property type="entry name" value="Pyruvate kinase family protein"/>
    <property type="match status" value="1"/>
</dbReference>
<feature type="domain" description="PABS" evidence="6">
    <location>
        <begin position="53"/>
        <end position="304"/>
    </location>
</feature>
<feature type="active site" description="Proton acceptor" evidence="3">
    <location>
        <position position="223"/>
    </location>
</feature>
<dbReference type="Pfam" id="PF17284">
    <property type="entry name" value="Spermine_synt_N"/>
    <property type="match status" value="1"/>
</dbReference>
<sequence length="1065" mass="116935">MEGGAGKGLECQKTMDGKGSNGNGSEKAVPSCCLKAMASAPELEAKCHSTVVSGWFSESHSCSGKASKRVYFNNPMWPGEAHSLVVEKVLFKAKSDYQEVLVFESLTYGKVLVLDGIVQLTEKDECSYQEMIVHLPLCSIPSPKTVLVVGGGDGGVLREIARHSSVEQIDICEIDKMVIDVSKKFFPELAVGFEDPRVHLYVGDAVEFLRNAPEGKYDAIIVDSSDPVGPAQELVEKPFFDTAARALRPGGVLCNMAESMWLHTHLIQDMISICRETFKGSVHYAWTSVPTYPRILICSTEGPPVDFLNPINPIEKLEGALKHKRELRFYNSEMTTLGALSAYVVANQAIQTAEIQLPPSNLRRKLQHLPRRFHVKQPTHVFQILATHGRNQKPRMSAFAVPDGNNKAEMGSSRDDPVLVLSKSNKSSKDPDVKVVASSSHSLANFRPNSDQPGSQGTLLDKLKAVHLHILASEQWNASLLKLCHRNYLVSAINFVHFLALKCLDLEQLNEDLSSVGLLNLETVNSHILASLTTAIRLLETLKLNSLNTKENIGPGIDTQNRIDQLKNEKFTILTMKKAFSDGELLLGPLQHDRTTHIMVTVGQEALGSEMLITDLIKMGASILRINCAHGNPSDWSEIISRVKRSSQLLEKPCRILMDLAGPKLRTGKLKPGECVMKISPKKNATGNVIFPAQVWLCHKGAGPPPAHFTPDAVLFIDDQEFLSKINVGDTVRFHDIRGRKRILKICRRLDVFSGTGYVAECSRTAYVESGTELYVKRKKLKYPIGKVVDVPSIEPFLRLRVGDLLFISRDRLCEQDELPGPTSSAPTIACSSGVLFDSVKPGDPIAFDDGKIWGVVQGTSISEIIVSITHAGPKGTKLGSEKSINIPESNIWFEGLTSKDLMDLDFVSANADMVGVSFVRDVCDIVVLRQELEKRKLQNLGVVLKIETKSAFEKLPLMLLEAMKSSNPLGVMIARGDLAVECGWEKLADVQDEILSVCNAAHIPVIWATQVLESLVKSGMPTRAELTDVANGRRAGCIMLNKGKHIVEAVKFLDGILDGSSIKM</sequence>
<dbReference type="InterPro" id="IPR030373">
    <property type="entry name" value="PABS_CS"/>
</dbReference>
<dbReference type="InterPro" id="IPR035246">
    <property type="entry name" value="Spermidine_synt_N"/>
</dbReference>
<evidence type="ECO:0000256" key="1">
    <source>
        <dbReference type="ARBA" id="ARBA00007867"/>
    </source>
</evidence>
<dbReference type="Gene3D" id="2.30.140.10">
    <property type="entry name" value="Spermidine synthase, tetramerisation domain"/>
    <property type="match status" value="1"/>
</dbReference>
<dbReference type="HAMAP" id="MF_00198">
    <property type="entry name" value="Spermidine_synth"/>
    <property type="match status" value="1"/>
</dbReference>
<dbReference type="Proteomes" id="UP000237347">
    <property type="component" value="Unassembled WGS sequence"/>
</dbReference>
<keyword evidence="3" id="KW-0620">Polyamine biosynthesis</keyword>
<proteinExistence type="inferred from homology"/>
<dbReference type="Pfam" id="PF01564">
    <property type="entry name" value="Spermine_synth"/>
    <property type="match status" value="1"/>
</dbReference>
<dbReference type="SUPFAM" id="SSF50800">
    <property type="entry name" value="PK beta-barrel domain-like"/>
    <property type="match status" value="1"/>
</dbReference>
<dbReference type="AlphaFoldDB" id="A0AAW0L354"/>
<dbReference type="InterPro" id="IPR030374">
    <property type="entry name" value="PABS"/>
</dbReference>
<evidence type="ECO:0000313" key="8">
    <source>
        <dbReference type="Proteomes" id="UP000237347"/>
    </source>
</evidence>
<dbReference type="SUPFAM" id="SSF53335">
    <property type="entry name" value="S-adenosyl-L-methionine-dependent methyltransferases"/>
    <property type="match status" value="1"/>
</dbReference>
<evidence type="ECO:0000259" key="6">
    <source>
        <dbReference type="PROSITE" id="PS51006"/>
    </source>
</evidence>
<dbReference type="GO" id="GO:0008295">
    <property type="term" value="P:spermidine biosynthetic process"/>
    <property type="evidence" value="ECO:0007669"/>
    <property type="project" value="TreeGrafter"/>
</dbReference>
<evidence type="ECO:0000256" key="5">
    <source>
        <dbReference type="SAM" id="MobiDB-lite"/>
    </source>
</evidence>
<accession>A0AAW0L354</accession>
<comment type="caution">
    <text evidence="7">The sequence shown here is derived from an EMBL/GenBank/DDBJ whole genome shotgun (WGS) entry which is preliminary data.</text>
</comment>
<keyword evidence="7" id="KW-0670">Pyruvate</keyword>
<dbReference type="InterPro" id="IPR029063">
    <property type="entry name" value="SAM-dependent_MTases_sf"/>
</dbReference>
<dbReference type="InterPro" id="IPR015793">
    <property type="entry name" value="Pyrv_Knase_brl"/>
</dbReference>
<dbReference type="FunFam" id="3.40.50.150:FF:000013">
    <property type="entry name" value="Spermidine synthase"/>
    <property type="match status" value="1"/>
</dbReference>
<gene>
    <name evidence="7" type="primary">PKP4</name>
    <name evidence="7" type="ORF">CFP56_009834</name>
</gene>
<dbReference type="GO" id="GO:0004766">
    <property type="term" value="F:spermidine synthase activity"/>
    <property type="evidence" value="ECO:0007669"/>
    <property type="project" value="TreeGrafter"/>
</dbReference>
<dbReference type="SUPFAM" id="SSF51621">
    <property type="entry name" value="Phosphoenolpyruvate/pyruvate domain"/>
    <property type="match status" value="1"/>
</dbReference>
<keyword evidence="7" id="KW-0418">Kinase</keyword>
<dbReference type="Gene3D" id="3.40.50.150">
    <property type="entry name" value="Vaccinia Virus protein VP39"/>
    <property type="match status" value="1"/>
</dbReference>
<dbReference type="InterPro" id="IPR015806">
    <property type="entry name" value="Pyrv_Knase_insert_dom_sf"/>
</dbReference>
<dbReference type="NCBIfam" id="TIGR00417">
    <property type="entry name" value="speE"/>
    <property type="match status" value="1"/>
</dbReference>
<dbReference type="PANTHER" id="PTHR11558">
    <property type="entry name" value="SPERMIDINE/SPERMINE SYNTHASE"/>
    <property type="match status" value="1"/>
</dbReference>
<keyword evidence="2 3" id="KW-0808">Transferase</keyword>
<dbReference type="PANTHER" id="PTHR11558:SF25">
    <property type="entry name" value="SPERMINE SYNTHASE"/>
    <property type="match status" value="1"/>
</dbReference>
<evidence type="ECO:0000313" key="7">
    <source>
        <dbReference type="EMBL" id="KAK7845224.1"/>
    </source>
</evidence>
<dbReference type="FunFam" id="2.30.140.10:FF:000003">
    <property type="entry name" value="Spermidine synthase 1"/>
    <property type="match status" value="1"/>
</dbReference>
<dbReference type="InterPro" id="IPR015813">
    <property type="entry name" value="Pyrv/PenolPyrv_kinase-like_dom"/>
</dbReference>
<protein>
    <submittedName>
        <fullName evidence="7">Plastidial pyruvate kinase 4</fullName>
    </submittedName>
</protein>
<dbReference type="InterPro" id="IPR011037">
    <property type="entry name" value="Pyrv_Knase-like_insert_dom_sf"/>
</dbReference>
<evidence type="ECO:0000256" key="4">
    <source>
        <dbReference type="RuleBase" id="RU003836"/>
    </source>
</evidence>
<dbReference type="PROSITE" id="PS51006">
    <property type="entry name" value="PABS_2"/>
    <property type="match status" value="1"/>
</dbReference>
<dbReference type="GO" id="GO:0030955">
    <property type="term" value="F:potassium ion binding"/>
    <property type="evidence" value="ECO:0007669"/>
    <property type="project" value="InterPro"/>
</dbReference>
<evidence type="ECO:0000256" key="3">
    <source>
        <dbReference type="PROSITE-ProRule" id="PRU00354"/>
    </source>
</evidence>
<feature type="region of interest" description="Disordered" evidence="5">
    <location>
        <begin position="1"/>
        <end position="25"/>
    </location>
</feature>
<keyword evidence="8" id="KW-1185">Reference proteome</keyword>
<reference evidence="7 8" key="1">
    <citation type="journal article" date="2018" name="Sci. Data">
        <title>The draft genome sequence of cork oak.</title>
        <authorList>
            <person name="Ramos A.M."/>
            <person name="Usie A."/>
            <person name="Barbosa P."/>
            <person name="Barros P.M."/>
            <person name="Capote T."/>
            <person name="Chaves I."/>
            <person name="Simoes F."/>
            <person name="Abreu I."/>
            <person name="Carrasquinho I."/>
            <person name="Faro C."/>
            <person name="Guimaraes J.B."/>
            <person name="Mendonca D."/>
            <person name="Nobrega F."/>
            <person name="Rodrigues L."/>
            <person name="Saibo N.J.M."/>
            <person name="Varela M.C."/>
            <person name="Egas C."/>
            <person name="Matos J."/>
            <person name="Miguel C.M."/>
            <person name="Oliveira M.M."/>
            <person name="Ricardo C.P."/>
            <person name="Goncalves S."/>
        </authorList>
    </citation>
    <scope>NUCLEOTIDE SEQUENCE [LARGE SCALE GENOMIC DNA]</scope>
    <source>
        <strain evidence="8">cv. HL8</strain>
    </source>
</reference>
<organism evidence="7 8">
    <name type="scientific">Quercus suber</name>
    <name type="common">Cork oak</name>
    <dbReference type="NCBI Taxonomy" id="58331"/>
    <lineage>
        <taxon>Eukaryota</taxon>
        <taxon>Viridiplantae</taxon>
        <taxon>Streptophyta</taxon>
        <taxon>Embryophyta</taxon>
        <taxon>Tracheophyta</taxon>
        <taxon>Spermatophyta</taxon>
        <taxon>Magnoliopsida</taxon>
        <taxon>eudicotyledons</taxon>
        <taxon>Gunneridae</taxon>
        <taxon>Pentapetalae</taxon>
        <taxon>rosids</taxon>
        <taxon>fabids</taxon>
        <taxon>Fagales</taxon>
        <taxon>Fagaceae</taxon>
        <taxon>Quercus</taxon>
    </lineage>
</organism>
<dbReference type="Gene3D" id="3.20.20.60">
    <property type="entry name" value="Phosphoenolpyruvate-binding domains"/>
    <property type="match status" value="2"/>
</dbReference>
<evidence type="ECO:0000256" key="2">
    <source>
        <dbReference type="ARBA" id="ARBA00022679"/>
    </source>
</evidence>
<name>A0AAW0L354_QUESU</name>
<dbReference type="Pfam" id="PF00224">
    <property type="entry name" value="PK"/>
    <property type="match status" value="2"/>
</dbReference>
<dbReference type="EMBL" id="PKMF04000173">
    <property type="protein sequence ID" value="KAK7845224.1"/>
    <property type="molecule type" value="Genomic_DNA"/>
</dbReference>
<dbReference type="GO" id="GO:0000287">
    <property type="term" value="F:magnesium ion binding"/>
    <property type="evidence" value="ECO:0007669"/>
    <property type="project" value="InterPro"/>
</dbReference>
<dbReference type="CDD" id="cd02440">
    <property type="entry name" value="AdoMet_MTases"/>
    <property type="match status" value="1"/>
</dbReference>
<dbReference type="InterPro" id="IPR040442">
    <property type="entry name" value="Pyrv_kinase-like_dom_sf"/>
</dbReference>
<comment type="similarity">
    <text evidence="1 4">Belongs to the spermidine/spermine synthase family.</text>
</comment>
<dbReference type="InterPro" id="IPR037163">
    <property type="entry name" value="Spermidine_synt_N_sf"/>
</dbReference>
<dbReference type="Gene3D" id="2.40.33.10">
    <property type="entry name" value="PK beta-barrel domain-like"/>
    <property type="match status" value="1"/>
</dbReference>